<dbReference type="RefSeq" id="WP_256413177.1">
    <property type="nucleotide sequence ID" value="NZ_JANHDM010000018.1"/>
</dbReference>
<accession>A0ABD5R558</accession>
<dbReference type="AlphaFoldDB" id="A0ABD5R558"/>
<reference evidence="2 3" key="1">
    <citation type="journal article" date="2019" name="Int. J. Syst. Evol. Microbiol.">
        <title>The Global Catalogue of Microorganisms (GCM) 10K type strain sequencing project: providing services to taxonomists for standard genome sequencing and annotation.</title>
        <authorList>
            <consortium name="The Broad Institute Genomics Platform"/>
            <consortium name="The Broad Institute Genome Sequencing Center for Infectious Disease"/>
            <person name="Wu L."/>
            <person name="Ma J."/>
        </authorList>
    </citation>
    <scope>NUCLEOTIDE SEQUENCE [LARGE SCALE GENOMIC DNA]</scope>
    <source>
        <strain evidence="2 3">CGMCC 1.12124</strain>
    </source>
</reference>
<proteinExistence type="predicted"/>
<dbReference type="InterPro" id="IPR058282">
    <property type="entry name" value="DUF7976"/>
</dbReference>
<feature type="compositionally biased region" description="Basic and acidic residues" evidence="1">
    <location>
        <begin position="1"/>
        <end position="10"/>
    </location>
</feature>
<keyword evidence="3" id="KW-1185">Reference proteome</keyword>
<organism evidence="2 3">
    <name type="scientific">Halorubrum rubrum</name>
    <dbReference type="NCBI Taxonomy" id="1126240"/>
    <lineage>
        <taxon>Archaea</taxon>
        <taxon>Methanobacteriati</taxon>
        <taxon>Methanobacteriota</taxon>
        <taxon>Stenosarchaea group</taxon>
        <taxon>Halobacteria</taxon>
        <taxon>Halobacteriales</taxon>
        <taxon>Haloferacaceae</taxon>
        <taxon>Halorubrum</taxon>
    </lineage>
</organism>
<feature type="compositionally biased region" description="Acidic residues" evidence="1">
    <location>
        <begin position="11"/>
        <end position="26"/>
    </location>
</feature>
<evidence type="ECO:0000256" key="1">
    <source>
        <dbReference type="SAM" id="MobiDB-lite"/>
    </source>
</evidence>
<sequence length="116" mass="12557">MTGGEEREERGEDDGDGESPGDESADPLEAAGVDPVVPDSASDAAGEAFVDDAEVRAFLREVADDVRGDSSESKQLSAVLYRVSDLYDPDEVTSPEEIYLNVRHIMRIKEQGGIER</sequence>
<protein>
    <submittedName>
        <fullName evidence="2">Uncharacterized protein</fullName>
    </submittedName>
</protein>
<dbReference type="EMBL" id="JBHSKY010000019">
    <property type="protein sequence ID" value="MFC5280130.1"/>
    <property type="molecule type" value="Genomic_DNA"/>
</dbReference>
<evidence type="ECO:0000313" key="3">
    <source>
        <dbReference type="Proteomes" id="UP001596118"/>
    </source>
</evidence>
<dbReference type="Pfam" id="PF25931">
    <property type="entry name" value="DUF7976"/>
    <property type="match status" value="1"/>
</dbReference>
<gene>
    <name evidence="2" type="ORF">ACFPM1_15380</name>
</gene>
<dbReference type="Proteomes" id="UP001596118">
    <property type="component" value="Unassembled WGS sequence"/>
</dbReference>
<comment type="caution">
    <text evidence="2">The sequence shown here is derived from an EMBL/GenBank/DDBJ whole genome shotgun (WGS) entry which is preliminary data.</text>
</comment>
<feature type="region of interest" description="Disordered" evidence="1">
    <location>
        <begin position="1"/>
        <end position="46"/>
    </location>
</feature>
<name>A0ABD5R558_9EURY</name>
<evidence type="ECO:0000313" key="2">
    <source>
        <dbReference type="EMBL" id="MFC5280130.1"/>
    </source>
</evidence>